<dbReference type="InterPro" id="IPR011932">
    <property type="entry name" value="Recomb_XerD"/>
</dbReference>
<protein>
    <recommendedName>
        <fullName evidence="3">Tyrosine recombinase XerD</fullName>
    </recommendedName>
</protein>
<dbReference type="PROSITE" id="PS51462">
    <property type="entry name" value="NUDIX"/>
    <property type="match status" value="1"/>
</dbReference>
<evidence type="ECO:0000256" key="10">
    <source>
        <dbReference type="ARBA" id="ARBA00023306"/>
    </source>
</evidence>
<dbReference type="Gene3D" id="1.10.443.10">
    <property type="entry name" value="Intergrase catalytic core"/>
    <property type="match status" value="1"/>
</dbReference>
<dbReference type="GO" id="GO:0005737">
    <property type="term" value="C:cytoplasm"/>
    <property type="evidence" value="ECO:0007669"/>
    <property type="project" value="UniProtKB-SubCell"/>
</dbReference>
<evidence type="ECO:0000256" key="3">
    <source>
        <dbReference type="ARBA" id="ARBA00015810"/>
    </source>
</evidence>
<sequence>MPGGQRADREVVEHHGAVAVVALDEHDNLVLIHQYRHPLGHRLWEIPAGLLDAPGESPVEAAARELGEETGLGADRWSVLVDVALSPGFTDEAVRVFLAEGLHEVERDDPEHEEADLEISRVPLADAVDMALRGDIVNATAVDSYLDHLAVERGSARNTLLSYRRDLNRYAEYLHGRGIDDVAGVTENDVTEFVTHLRLGDKDAGVVPLAASSAARTLIAVRGFHKFSAAEGLVSVDVARTVKPPTPGRKLPKALPLDDVIALLDASGGGAAGDGPRDLRDRALLELLYSTGARITEAIDLDVDDIDTETRSVLLKGKGGKQRIVPVGRPAIAAVDAYLVRGRPSLATRGVPALFLNARGGRLSRQSAWQILQDAAASAGIKADVSPHTLRHSFATHLLDGGADVRVVQELLGHASVTTTQIYTLVTVTALREVWAQAHPRAR</sequence>
<dbReference type="InterPro" id="IPR015797">
    <property type="entry name" value="NUDIX_hydrolase-like_dom_sf"/>
</dbReference>
<dbReference type="InterPro" id="IPR044068">
    <property type="entry name" value="CB"/>
</dbReference>
<dbReference type="Pfam" id="PF00589">
    <property type="entry name" value="Phage_integrase"/>
    <property type="match status" value="1"/>
</dbReference>
<dbReference type="PROSITE" id="PS51900">
    <property type="entry name" value="CB"/>
    <property type="match status" value="1"/>
</dbReference>
<dbReference type="InterPro" id="IPR013762">
    <property type="entry name" value="Integrase-like_cat_sf"/>
</dbReference>
<keyword evidence="15" id="KW-1185">Reference proteome</keyword>
<keyword evidence="6" id="KW-0159">Chromosome partition</keyword>
<evidence type="ECO:0000259" key="11">
    <source>
        <dbReference type="PROSITE" id="PS51462"/>
    </source>
</evidence>
<dbReference type="NCBIfam" id="TIGR02225">
    <property type="entry name" value="recomb_XerD"/>
    <property type="match status" value="1"/>
</dbReference>
<dbReference type="SUPFAM" id="SSF56349">
    <property type="entry name" value="DNA breaking-rejoining enzymes"/>
    <property type="match status" value="1"/>
</dbReference>
<evidence type="ECO:0000313" key="15">
    <source>
        <dbReference type="Proteomes" id="UP001239994"/>
    </source>
</evidence>
<feature type="domain" description="Core-binding (CB)" evidence="13">
    <location>
        <begin position="136"/>
        <end position="229"/>
    </location>
</feature>
<dbReference type="HAMAP" id="MF_01808">
    <property type="entry name" value="Recomb_XerC_XerD"/>
    <property type="match status" value="1"/>
</dbReference>
<dbReference type="GO" id="GO:0007059">
    <property type="term" value="P:chromosome segregation"/>
    <property type="evidence" value="ECO:0007669"/>
    <property type="project" value="UniProtKB-KW"/>
</dbReference>
<dbReference type="AlphaFoldDB" id="A0AAD8YR84"/>
<keyword evidence="7" id="KW-0229">DNA integration</keyword>
<dbReference type="EMBL" id="JAROKS010000069">
    <property type="protein sequence ID" value="KAK1784553.1"/>
    <property type="molecule type" value="Genomic_DNA"/>
</dbReference>
<dbReference type="PROSITE" id="PS51898">
    <property type="entry name" value="TYR_RECOMBINASE"/>
    <property type="match status" value="1"/>
</dbReference>
<evidence type="ECO:0000259" key="13">
    <source>
        <dbReference type="PROSITE" id="PS51900"/>
    </source>
</evidence>
<dbReference type="Pfam" id="PF02899">
    <property type="entry name" value="Phage_int_SAM_1"/>
    <property type="match status" value="1"/>
</dbReference>
<dbReference type="GO" id="GO:0051301">
    <property type="term" value="P:cell division"/>
    <property type="evidence" value="ECO:0007669"/>
    <property type="project" value="UniProtKB-KW"/>
</dbReference>
<evidence type="ECO:0000256" key="9">
    <source>
        <dbReference type="ARBA" id="ARBA00023172"/>
    </source>
</evidence>
<reference evidence="14" key="1">
    <citation type="submission" date="2023-03" db="EMBL/GenBank/DDBJ databases">
        <title>Electrophorus voltai genome.</title>
        <authorList>
            <person name="Bian C."/>
        </authorList>
    </citation>
    <scope>NUCLEOTIDE SEQUENCE</scope>
    <source>
        <strain evidence="14">CB-2022</strain>
        <tissue evidence="14">Muscle</tissue>
    </source>
</reference>
<dbReference type="InterPro" id="IPR002104">
    <property type="entry name" value="Integrase_catalytic"/>
</dbReference>
<feature type="domain" description="Nudix hydrolase" evidence="11">
    <location>
        <begin position="13"/>
        <end position="150"/>
    </location>
</feature>
<dbReference type="GO" id="GO:0006310">
    <property type="term" value="P:DNA recombination"/>
    <property type="evidence" value="ECO:0007669"/>
    <property type="project" value="UniProtKB-KW"/>
</dbReference>
<dbReference type="SUPFAM" id="SSF47823">
    <property type="entry name" value="lambda integrase-like, N-terminal domain"/>
    <property type="match status" value="1"/>
</dbReference>
<dbReference type="HAMAP" id="MF_01807">
    <property type="entry name" value="Recomb_XerD"/>
    <property type="match status" value="1"/>
</dbReference>
<evidence type="ECO:0000256" key="2">
    <source>
        <dbReference type="ARBA" id="ARBA00010450"/>
    </source>
</evidence>
<keyword evidence="8" id="KW-0238">DNA-binding</keyword>
<dbReference type="PANTHER" id="PTHR30349">
    <property type="entry name" value="PHAGE INTEGRASE-RELATED"/>
    <property type="match status" value="1"/>
</dbReference>
<dbReference type="InterPro" id="IPR050090">
    <property type="entry name" value="Tyrosine_recombinase_XerCD"/>
</dbReference>
<keyword evidence="5" id="KW-0132">Cell division</keyword>
<evidence type="ECO:0000313" key="14">
    <source>
        <dbReference type="EMBL" id="KAK1784553.1"/>
    </source>
</evidence>
<dbReference type="NCBIfam" id="NF001399">
    <property type="entry name" value="PRK00283.1"/>
    <property type="match status" value="1"/>
</dbReference>
<organism evidence="14 15">
    <name type="scientific">Electrophorus voltai</name>
    <dbReference type="NCBI Taxonomy" id="2609070"/>
    <lineage>
        <taxon>Eukaryota</taxon>
        <taxon>Metazoa</taxon>
        <taxon>Chordata</taxon>
        <taxon>Craniata</taxon>
        <taxon>Vertebrata</taxon>
        <taxon>Euteleostomi</taxon>
        <taxon>Actinopterygii</taxon>
        <taxon>Neopterygii</taxon>
        <taxon>Teleostei</taxon>
        <taxon>Ostariophysi</taxon>
        <taxon>Gymnotiformes</taxon>
        <taxon>Gymnotoidei</taxon>
        <taxon>Gymnotidae</taxon>
        <taxon>Electrophorus</taxon>
    </lineage>
</organism>
<dbReference type="InterPro" id="IPR004107">
    <property type="entry name" value="Integrase_SAM-like_N"/>
</dbReference>
<keyword evidence="10" id="KW-0131">Cell cycle</keyword>
<keyword evidence="9" id="KW-0233">DNA recombination</keyword>
<evidence type="ECO:0000256" key="6">
    <source>
        <dbReference type="ARBA" id="ARBA00022829"/>
    </source>
</evidence>
<accession>A0AAD8YR84</accession>
<dbReference type="InterPro" id="IPR011010">
    <property type="entry name" value="DNA_brk_join_enz"/>
</dbReference>
<comment type="subcellular location">
    <subcellularLocation>
        <location evidence="1">Cytoplasm</location>
    </subcellularLocation>
</comment>
<evidence type="ECO:0000256" key="5">
    <source>
        <dbReference type="ARBA" id="ARBA00022618"/>
    </source>
</evidence>
<comment type="caution">
    <text evidence="14">The sequence shown here is derived from an EMBL/GenBank/DDBJ whole genome shotgun (WGS) entry which is preliminary data.</text>
</comment>
<evidence type="ECO:0000256" key="1">
    <source>
        <dbReference type="ARBA" id="ARBA00004496"/>
    </source>
</evidence>
<evidence type="ECO:0000259" key="12">
    <source>
        <dbReference type="PROSITE" id="PS51898"/>
    </source>
</evidence>
<evidence type="ECO:0000256" key="7">
    <source>
        <dbReference type="ARBA" id="ARBA00022908"/>
    </source>
</evidence>
<feature type="domain" description="Tyr recombinase" evidence="12">
    <location>
        <begin position="250"/>
        <end position="436"/>
    </location>
</feature>
<dbReference type="Gene3D" id="1.10.150.130">
    <property type="match status" value="1"/>
</dbReference>
<dbReference type="InterPro" id="IPR023009">
    <property type="entry name" value="Tyrosine_recombinase_XerC/XerD"/>
</dbReference>
<name>A0AAD8YR84_9TELE</name>
<dbReference type="Pfam" id="PF00293">
    <property type="entry name" value="NUDIX"/>
    <property type="match status" value="1"/>
</dbReference>
<comment type="similarity">
    <text evidence="2">Belongs to the 'phage' integrase family. XerD subfamily.</text>
</comment>
<evidence type="ECO:0000256" key="8">
    <source>
        <dbReference type="ARBA" id="ARBA00023125"/>
    </source>
</evidence>
<proteinExistence type="inferred from homology"/>
<dbReference type="InterPro" id="IPR000086">
    <property type="entry name" value="NUDIX_hydrolase_dom"/>
</dbReference>
<evidence type="ECO:0000256" key="4">
    <source>
        <dbReference type="ARBA" id="ARBA00022490"/>
    </source>
</evidence>
<dbReference type="InterPro" id="IPR010998">
    <property type="entry name" value="Integrase_recombinase_N"/>
</dbReference>
<dbReference type="SUPFAM" id="SSF55811">
    <property type="entry name" value="Nudix"/>
    <property type="match status" value="1"/>
</dbReference>
<dbReference type="Proteomes" id="UP001239994">
    <property type="component" value="Unassembled WGS sequence"/>
</dbReference>
<dbReference type="CDD" id="cd00798">
    <property type="entry name" value="INT_XerDC_C"/>
    <property type="match status" value="1"/>
</dbReference>
<dbReference type="GO" id="GO:0009009">
    <property type="term" value="F:site-specific recombinase activity"/>
    <property type="evidence" value="ECO:0007669"/>
    <property type="project" value="InterPro"/>
</dbReference>
<keyword evidence="4" id="KW-0963">Cytoplasm</keyword>
<dbReference type="Gene3D" id="3.90.79.10">
    <property type="entry name" value="Nucleoside Triphosphate Pyrophosphohydrolase"/>
    <property type="match status" value="1"/>
</dbReference>
<dbReference type="GO" id="GO:0003677">
    <property type="term" value="F:DNA binding"/>
    <property type="evidence" value="ECO:0007669"/>
    <property type="project" value="UniProtKB-KW"/>
</dbReference>
<gene>
    <name evidence="14" type="ORF">P4O66_021754</name>
</gene>
<dbReference type="PANTHER" id="PTHR30349:SF81">
    <property type="entry name" value="TYROSINE RECOMBINASE XERC"/>
    <property type="match status" value="1"/>
</dbReference>